<dbReference type="PANTHER" id="PTHR33608:SF6">
    <property type="entry name" value="BLL2464 PROTEIN"/>
    <property type="match status" value="1"/>
</dbReference>
<dbReference type="Proteomes" id="UP000005615">
    <property type="component" value="Unassembled WGS sequence"/>
</dbReference>
<accession>F3KZ12</accession>
<name>F3KZ12_9GAMM</name>
<protein>
    <recommendedName>
        <fullName evidence="1">DUF58 domain-containing protein</fullName>
    </recommendedName>
</protein>
<evidence type="ECO:0000313" key="3">
    <source>
        <dbReference type="Proteomes" id="UP000005615"/>
    </source>
</evidence>
<dbReference type="InterPro" id="IPR002881">
    <property type="entry name" value="DUF58"/>
</dbReference>
<dbReference type="AlphaFoldDB" id="F3KZ12"/>
<feature type="domain" description="DUF58" evidence="1">
    <location>
        <begin position="10"/>
        <end position="190"/>
    </location>
</feature>
<dbReference type="eggNOG" id="COG1721">
    <property type="taxonomic scope" value="Bacteria"/>
</dbReference>
<dbReference type="Pfam" id="PF01882">
    <property type="entry name" value="DUF58"/>
    <property type="match status" value="1"/>
</dbReference>
<dbReference type="EMBL" id="AEIG01000009">
    <property type="protein sequence ID" value="EGG30690.1"/>
    <property type="molecule type" value="Genomic_DNA"/>
</dbReference>
<comment type="caution">
    <text evidence="2">The sequence shown here is derived from an EMBL/GenBank/DDBJ whole genome shotgun (WGS) entry which is preliminary data.</text>
</comment>
<dbReference type="STRING" id="2518989.IMCC3088_2858"/>
<organism evidence="2 3">
    <name type="scientific">Aequoribacter fuscus</name>
    <dbReference type="NCBI Taxonomy" id="2518989"/>
    <lineage>
        <taxon>Bacteria</taxon>
        <taxon>Pseudomonadati</taxon>
        <taxon>Pseudomonadota</taxon>
        <taxon>Gammaproteobacteria</taxon>
        <taxon>Cellvibrionales</taxon>
        <taxon>Halieaceae</taxon>
        <taxon>Aequoribacter</taxon>
    </lineage>
</organism>
<evidence type="ECO:0000313" key="2">
    <source>
        <dbReference type="EMBL" id="EGG30690.1"/>
    </source>
</evidence>
<reference evidence="2 3" key="1">
    <citation type="journal article" date="2011" name="J. Bacteriol.">
        <title>Genome sequence of strain IMCC3088, a proteorhodopsin-containing marine bacterium belonging to the OM60/NOR5 clade.</title>
        <authorList>
            <person name="Jang Y."/>
            <person name="Oh H.M."/>
            <person name="Kang I."/>
            <person name="Lee K."/>
            <person name="Yang S.J."/>
            <person name="Cho J.C."/>
        </authorList>
    </citation>
    <scope>NUCLEOTIDE SEQUENCE [LARGE SCALE GENOMIC DNA]</scope>
    <source>
        <strain evidence="2 3">IMCC3088</strain>
    </source>
</reference>
<keyword evidence="3" id="KW-1185">Reference proteome</keyword>
<evidence type="ECO:0000259" key="1">
    <source>
        <dbReference type="Pfam" id="PF01882"/>
    </source>
</evidence>
<gene>
    <name evidence="2" type="ORF">IMCC3088_2858</name>
</gene>
<dbReference type="PANTHER" id="PTHR33608">
    <property type="entry name" value="BLL2464 PROTEIN"/>
    <property type="match status" value="1"/>
</dbReference>
<proteinExistence type="predicted"/>
<sequence>MGRGVEFAELKAYQPGDDTRHIDWRATARTGTPWVRVFESDQHKILTCIVDQTSNLLFGSRVFTKALVAAELAAVCCWDHLALGYTIRLLLQTEQGLELAGIATNTAELSACFRVLADHNQALRAFGQGSPRDDEKVVIDELARQTQRQDIYWFSSSTQWYSSSAKALAMLGRLHDVNLVLVDDPLDTDIGRMKGLDMLGRAGHCLQTSLRTHADLAVAGQRLMSDIQALIREIKSMGVVVYQADNCHDIRLQYHSHRGFGRFEA</sequence>